<sequence>MVKRKQNKNYILIFFILCSTVFAGDIILLNDGDLISWPNNSQTVRVYAHPSASESYEQIFPSAKGTGGQALIIDSVVGDVITHAYSSPSSFAAHQMLSPTHTDATTANIIQGDILYGFANNDLRRLPVGTALGGTATTFFGGDGTDVGYRTVAQVVTDLNTPLDLEYLRLDTTNDPLTGDLDFGGNDILSSGALGFKVSGNTSNYISFSTIFSVPTINSVGTSNFINIVMASGTPGIRLVEDSSNRMTLRWDGTDTSFVESTHNITIQSRGNNGDINLTPNGTGVVNVSSDLNMGFFDIINPDNMDGSVEPAAITDIDAAPHAHWSFQDAANKTTLAAAEGGATFSLTAGTTNFCDRGVKKGIEYPGDSYHEATGYKGITGTGDWSLSFMIKPELDEEFNSFLYWGTSASVGRNVQLQVNNDNRIRMFFGNGFLNGATPLVPNEWSHVLFVHPSGANYTEMVIYLNGVEDTGTNSGTNSVDILSGDDFRLGQVPAGGFMFTGCLDEVALFDSELTSANARNIFDRQQDREIRGTSNSQIDWTKADSNFSTTGNLDVGGDGDITGSLDVGITLDVAGAAFVRGSFDVGTNNFTVSAAGVTNVFGKLTAFADLAVVGITDLGDGGDTLFMRIEADGDTFWVGAGTGLPYACMYVDGTQAIEVALTSGVVAEVKDDGTTSLDDGWLAGDLNLITFPTGGDEHYLSVTKAGFYRIQWSLSFNTANPGANVEIHGGIAVDGTAIRNKAEAHRTIANNSDTGNMGGTAMIDAPNGTEQISLWLLNTTNNADVTVEHGNVSMAMAGGT</sequence>
<protein>
    <recommendedName>
        <fullName evidence="2">LamG-like jellyroll fold domain-containing protein</fullName>
    </recommendedName>
</protein>
<dbReference type="AlphaFoldDB" id="A0A0F9TQK2"/>
<dbReference type="EMBL" id="LAZR01000282">
    <property type="protein sequence ID" value="KKN77237.1"/>
    <property type="molecule type" value="Genomic_DNA"/>
</dbReference>
<accession>A0A0F9TQK2</accession>
<evidence type="ECO:0008006" key="2">
    <source>
        <dbReference type="Google" id="ProtNLM"/>
    </source>
</evidence>
<dbReference type="SUPFAM" id="SSF49899">
    <property type="entry name" value="Concanavalin A-like lectins/glucanases"/>
    <property type="match status" value="1"/>
</dbReference>
<dbReference type="InterPro" id="IPR013320">
    <property type="entry name" value="ConA-like_dom_sf"/>
</dbReference>
<reference evidence="1" key="1">
    <citation type="journal article" date="2015" name="Nature">
        <title>Complex archaea that bridge the gap between prokaryotes and eukaryotes.</title>
        <authorList>
            <person name="Spang A."/>
            <person name="Saw J.H."/>
            <person name="Jorgensen S.L."/>
            <person name="Zaremba-Niedzwiedzka K."/>
            <person name="Martijn J."/>
            <person name="Lind A.E."/>
            <person name="van Eijk R."/>
            <person name="Schleper C."/>
            <person name="Guy L."/>
            <person name="Ettema T.J."/>
        </authorList>
    </citation>
    <scope>NUCLEOTIDE SEQUENCE</scope>
</reference>
<name>A0A0F9TQK2_9ZZZZ</name>
<dbReference type="Pfam" id="PF13385">
    <property type="entry name" value="Laminin_G_3"/>
    <property type="match status" value="1"/>
</dbReference>
<comment type="caution">
    <text evidence="1">The sequence shown here is derived from an EMBL/GenBank/DDBJ whole genome shotgun (WGS) entry which is preliminary data.</text>
</comment>
<gene>
    <name evidence="1" type="ORF">LCGC14_0362150</name>
</gene>
<organism evidence="1">
    <name type="scientific">marine sediment metagenome</name>
    <dbReference type="NCBI Taxonomy" id="412755"/>
    <lineage>
        <taxon>unclassified sequences</taxon>
        <taxon>metagenomes</taxon>
        <taxon>ecological metagenomes</taxon>
    </lineage>
</organism>
<proteinExistence type="predicted"/>
<evidence type="ECO:0000313" key="1">
    <source>
        <dbReference type="EMBL" id="KKN77237.1"/>
    </source>
</evidence>
<dbReference type="Gene3D" id="2.60.120.200">
    <property type="match status" value="1"/>
</dbReference>